<dbReference type="AlphaFoldDB" id="A0A1B6HM77"/>
<dbReference type="Pfam" id="PF03980">
    <property type="entry name" value="Nnf1"/>
    <property type="match status" value="1"/>
</dbReference>
<keyword evidence="5" id="KW-0498">Mitosis</keyword>
<sequence length="116" mass="13537">VEIRQLFSQALKDKIRSMNLDLKLNSLDKDIKDGRVSYQDIRSPEYIKEIFESYVADKKAEFVRTLEEMLEKASDENRVLEEEVGELRGRISLLEAENRAHESEYARLVEELEAAC</sequence>
<protein>
    <submittedName>
        <fullName evidence="11">Uncharacterized protein</fullName>
    </submittedName>
</protein>
<keyword evidence="9" id="KW-0137">Centromere</keyword>
<feature type="coiled-coil region" evidence="10">
    <location>
        <begin position="63"/>
        <end position="111"/>
    </location>
</feature>
<evidence type="ECO:0000256" key="9">
    <source>
        <dbReference type="ARBA" id="ARBA00023328"/>
    </source>
</evidence>
<feature type="non-terminal residue" evidence="11">
    <location>
        <position position="116"/>
    </location>
</feature>
<evidence type="ECO:0000313" key="11">
    <source>
        <dbReference type="EMBL" id="JAS75802.1"/>
    </source>
</evidence>
<keyword evidence="10" id="KW-0175">Coiled coil</keyword>
<accession>A0A1B6HM77</accession>
<reference evidence="11" key="1">
    <citation type="submission" date="2015-11" db="EMBL/GenBank/DDBJ databases">
        <title>De novo transcriptome assembly of four potential Pierce s Disease insect vectors from Arizona vineyards.</title>
        <authorList>
            <person name="Tassone E.E."/>
        </authorList>
    </citation>
    <scope>NUCLEOTIDE SEQUENCE</scope>
</reference>
<evidence type="ECO:0000256" key="1">
    <source>
        <dbReference type="ARBA" id="ARBA00004123"/>
    </source>
</evidence>
<dbReference type="GO" id="GO:0000444">
    <property type="term" value="C:MIS12/MIND type complex"/>
    <property type="evidence" value="ECO:0007669"/>
    <property type="project" value="InterPro"/>
</dbReference>
<dbReference type="EMBL" id="GECU01031904">
    <property type="protein sequence ID" value="JAS75802.1"/>
    <property type="molecule type" value="Transcribed_RNA"/>
</dbReference>
<evidence type="ECO:0000256" key="8">
    <source>
        <dbReference type="ARBA" id="ARBA00023306"/>
    </source>
</evidence>
<comment type="subcellular location">
    <subcellularLocation>
        <location evidence="2">Chromosome</location>
        <location evidence="2">Centromere</location>
        <location evidence="2">Kinetochore</location>
    </subcellularLocation>
    <subcellularLocation>
        <location evidence="1">Nucleus</location>
    </subcellularLocation>
</comment>
<keyword evidence="8" id="KW-0131">Cell cycle</keyword>
<dbReference type="InterPro" id="IPR007128">
    <property type="entry name" value="PMF1/Nnf1"/>
</dbReference>
<evidence type="ECO:0000256" key="10">
    <source>
        <dbReference type="SAM" id="Coils"/>
    </source>
</evidence>
<proteinExistence type="predicted"/>
<organism evidence="11">
    <name type="scientific">Homalodisca liturata</name>
    <dbReference type="NCBI Taxonomy" id="320908"/>
    <lineage>
        <taxon>Eukaryota</taxon>
        <taxon>Metazoa</taxon>
        <taxon>Ecdysozoa</taxon>
        <taxon>Arthropoda</taxon>
        <taxon>Hexapoda</taxon>
        <taxon>Insecta</taxon>
        <taxon>Pterygota</taxon>
        <taxon>Neoptera</taxon>
        <taxon>Paraneoptera</taxon>
        <taxon>Hemiptera</taxon>
        <taxon>Auchenorrhyncha</taxon>
        <taxon>Membracoidea</taxon>
        <taxon>Cicadellidae</taxon>
        <taxon>Cicadellinae</taxon>
        <taxon>Proconiini</taxon>
        <taxon>Homalodisca</taxon>
    </lineage>
</organism>
<keyword evidence="6" id="KW-0995">Kinetochore</keyword>
<keyword evidence="7" id="KW-0539">Nucleus</keyword>
<dbReference type="GO" id="GO:0051301">
    <property type="term" value="P:cell division"/>
    <property type="evidence" value="ECO:0007669"/>
    <property type="project" value="UniProtKB-KW"/>
</dbReference>
<evidence type="ECO:0000256" key="4">
    <source>
        <dbReference type="ARBA" id="ARBA00022618"/>
    </source>
</evidence>
<evidence type="ECO:0000256" key="3">
    <source>
        <dbReference type="ARBA" id="ARBA00022454"/>
    </source>
</evidence>
<keyword evidence="4" id="KW-0132">Cell division</keyword>
<dbReference type="GO" id="GO:0005634">
    <property type="term" value="C:nucleus"/>
    <property type="evidence" value="ECO:0007669"/>
    <property type="project" value="UniProtKB-SubCell"/>
</dbReference>
<keyword evidence="3" id="KW-0158">Chromosome</keyword>
<evidence type="ECO:0000256" key="6">
    <source>
        <dbReference type="ARBA" id="ARBA00022838"/>
    </source>
</evidence>
<name>A0A1B6HM77_9HEMI</name>
<evidence type="ECO:0000256" key="2">
    <source>
        <dbReference type="ARBA" id="ARBA00004629"/>
    </source>
</evidence>
<evidence type="ECO:0000256" key="7">
    <source>
        <dbReference type="ARBA" id="ARBA00023242"/>
    </source>
</evidence>
<evidence type="ECO:0000256" key="5">
    <source>
        <dbReference type="ARBA" id="ARBA00022776"/>
    </source>
</evidence>
<feature type="non-terminal residue" evidence="11">
    <location>
        <position position="1"/>
    </location>
</feature>
<gene>
    <name evidence="11" type="ORF">g.58038</name>
</gene>